<dbReference type="RefSeq" id="XP_010781705.1">
    <property type="nucleotide sequence ID" value="XM_010783403.1"/>
</dbReference>
<dbReference type="GeneID" id="104955984"/>
<organism evidence="2 3">
    <name type="scientific">Notothenia coriiceps</name>
    <name type="common">black rockcod</name>
    <dbReference type="NCBI Taxonomy" id="8208"/>
    <lineage>
        <taxon>Eukaryota</taxon>
        <taxon>Metazoa</taxon>
        <taxon>Chordata</taxon>
        <taxon>Craniata</taxon>
        <taxon>Vertebrata</taxon>
        <taxon>Euteleostomi</taxon>
        <taxon>Actinopterygii</taxon>
        <taxon>Neopterygii</taxon>
        <taxon>Teleostei</taxon>
        <taxon>Neoteleostei</taxon>
        <taxon>Acanthomorphata</taxon>
        <taxon>Eupercaria</taxon>
        <taxon>Perciformes</taxon>
        <taxon>Notothenioidei</taxon>
        <taxon>Nototheniidae</taxon>
        <taxon>Notothenia</taxon>
    </lineage>
</organism>
<evidence type="ECO:0000313" key="3">
    <source>
        <dbReference type="RefSeq" id="XP_010781705.1"/>
    </source>
</evidence>
<dbReference type="AlphaFoldDB" id="A0A6I9P2M2"/>
<feature type="region of interest" description="Disordered" evidence="1">
    <location>
        <begin position="51"/>
        <end position="86"/>
    </location>
</feature>
<protein>
    <submittedName>
        <fullName evidence="3">Hepatocyte growth factor receptor-like</fullName>
    </submittedName>
</protein>
<evidence type="ECO:0000313" key="2">
    <source>
        <dbReference type="Proteomes" id="UP000504611"/>
    </source>
</evidence>
<sequence>MVECWHPKPERRPSFSDLVARISSISSSFSGEHYVLLNTTYVNIEKMSPYPSLLSSSPSSSCTTNTNVSYSSSSSDPSTSTSLPTQSQFFCRVERECCT</sequence>
<proteinExistence type="predicted"/>
<accession>A0A6I9P2M2</accession>
<name>A0A6I9P2M2_9TELE</name>
<dbReference type="Proteomes" id="UP000504611">
    <property type="component" value="Unplaced"/>
</dbReference>
<evidence type="ECO:0000256" key="1">
    <source>
        <dbReference type="SAM" id="MobiDB-lite"/>
    </source>
</evidence>
<gene>
    <name evidence="3" type="primary">LOC104955984</name>
</gene>
<dbReference type="KEGG" id="ncc:104955984"/>
<keyword evidence="2" id="KW-1185">Reference proteome</keyword>
<reference evidence="3" key="1">
    <citation type="submission" date="2025-08" db="UniProtKB">
        <authorList>
            <consortium name="RefSeq"/>
        </authorList>
    </citation>
    <scope>IDENTIFICATION</scope>
    <source>
        <tissue evidence="3">Muscle</tissue>
    </source>
</reference>